<keyword evidence="5" id="KW-0521">NADP</keyword>
<keyword evidence="9" id="KW-0732">Signal</keyword>
<dbReference type="Proteomes" id="UP001627154">
    <property type="component" value="Unassembled WGS sequence"/>
</dbReference>
<reference evidence="10 11" key="1">
    <citation type="journal article" date="2024" name="bioRxiv">
        <title>A reference genome for Trichogramma kaykai: A tiny desert-dwelling parasitoid wasp with competing sex-ratio distorters.</title>
        <authorList>
            <person name="Culotta J."/>
            <person name="Lindsey A.R."/>
        </authorList>
    </citation>
    <scope>NUCLEOTIDE SEQUENCE [LARGE SCALE GENOMIC DNA]</scope>
    <source>
        <strain evidence="10 11">KSX58</strain>
    </source>
</reference>
<keyword evidence="6 8" id="KW-0560">Oxidoreductase</keyword>
<dbReference type="EMBL" id="JBJJXI010000159">
    <property type="protein sequence ID" value="KAL3385198.1"/>
    <property type="molecule type" value="Genomic_DNA"/>
</dbReference>
<dbReference type="GO" id="GO:0050660">
    <property type="term" value="F:flavin adenine dinucleotide binding"/>
    <property type="evidence" value="ECO:0007669"/>
    <property type="project" value="UniProtKB-ARBA"/>
</dbReference>
<dbReference type="FunFam" id="3.50.50.60:FF:000138">
    <property type="entry name" value="Flavin-containing monooxygenase"/>
    <property type="match status" value="1"/>
</dbReference>
<dbReference type="GO" id="GO:0016709">
    <property type="term" value="F:oxidoreductase activity, acting on paired donors, with incorporation or reduction of molecular oxygen, NAD(P)H as one donor, and incorporation of one atom of oxygen"/>
    <property type="evidence" value="ECO:0007669"/>
    <property type="project" value="UniProtKB-ARBA"/>
</dbReference>
<keyword evidence="11" id="KW-1185">Reference proteome</keyword>
<dbReference type="AlphaFoldDB" id="A0ABD2VX55"/>
<proteinExistence type="inferred from homology"/>
<evidence type="ECO:0000256" key="3">
    <source>
        <dbReference type="ARBA" id="ARBA00022630"/>
    </source>
</evidence>
<dbReference type="SUPFAM" id="SSF51905">
    <property type="entry name" value="FAD/NAD(P)-binding domain"/>
    <property type="match status" value="2"/>
</dbReference>
<evidence type="ECO:0000256" key="5">
    <source>
        <dbReference type="ARBA" id="ARBA00022857"/>
    </source>
</evidence>
<comment type="cofactor">
    <cofactor evidence="1 8">
        <name>FAD</name>
        <dbReference type="ChEBI" id="CHEBI:57692"/>
    </cofactor>
</comment>
<keyword evidence="4 8" id="KW-0274">FAD</keyword>
<dbReference type="PRINTS" id="PR00370">
    <property type="entry name" value="FMOXYGENASE"/>
</dbReference>
<dbReference type="PANTHER" id="PTHR23023">
    <property type="entry name" value="DIMETHYLANILINE MONOOXYGENASE"/>
    <property type="match status" value="1"/>
</dbReference>
<feature type="signal peptide" evidence="9">
    <location>
        <begin position="1"/>
        <end position="17"/>
    </location>
</feature>
<sequence length="446" mass="50389">MFRYGLIVLFLHYAVLGSEASALPPKKKVCVIGAGATGLASAKHVAEYPDEFDLVVFEKNSYVGGLWNYTDSVDVDEHGLPIHTSMYKYLRTNLPKELMAFPDYRDFLGEERSCVKHETVLAYLQNFTDHFNLHQYIQLHTLVEKVETVIGEGDWHSTTYKVHTRNLDDDTKSTTVCDALMIGNGHYFNPRIPSIPGMETFPGRVLHSHTYRKPEDFAGQTVAVLGASASGTDISIEVAETAQKVYLSHNKDRIKSELPANVEQVSGVVAVDGNTLTLKDGTTITADAFIFCTGFIFTYPFLDESSGIKVIDNQVYPLYKHLVNIEHPSMAFVGLPLLVVHFPLFHVQAKYFVALLRDEFKLPSKEIMMKDTELNGRRQRYAHFLGDAQWDYNDALAKEAGFEPIPSYYREGYAMWHAYRTAKVLHYKESDLRIDDNGKPTIVNPK</sequence>
<dbReference type="Pfam" id="PF00743">
    <property type="entry name" value="FMO-like"/>
    <property type="match status" value="2"/>
</dbReference>
<protein>
    <recommendedName>
        <fullName evidence="8">Flavin-containing monooxygenase</fullName>
        <ecNumber evidence="8">1.-.-.-</ecNumber>
    </recommendedName>
</protein>
<dbReference type="EC" id="1.-.-.-" evidence="8"/>
<keyword evidence="3 8" id="KW-0285">Flavoprotein</keyword>
<feature type="chain" id="PRO_5044863768" description="Flavin-containing monooxygenase" evidence="9">
    <location>
        <begin position="18"/>
        <end position="446"/>
    </location>
</feature>
<evidence type="ECO:0000313" key="10">
    <source>
        <dbReference type="EMBL" id="KAL3385198.1"/>
    </source>
</evidence>
<name>A0ABD2VX55_9HYME</name>
<dbReference type="InterPro" id="IPR050346">
    <property type="entry name" value="FMO-like"/>
</dbReference>
<evidence type="ECO:0000256" key="1">
    <source>
        <dbReference type="ARBA" id="ARBA00001974"/>
    </source>
</evidence>
<dbReference type="InterPro" id="IPR020946">
    <property type="entry name" value="Flavin_mOase-like"/>
</dbReference>
<evidence type="ECO:0000256" key="7">
    <source>
        <dbReference type="ARBA" id="ARBA00023033"/>
    </source>
</evidence>
<evidence type="ECO:0000313" key="11">
    <source>
        <dbReference type="Proteomes" id="UP001627154"/>
    </source>
</evidence>
<accession>A0ABD2VX55</accession>
<evidence type="ECO:0000256" key="9">
    <source>
        <dbReference type="SAM" id="SignalP"/>
    </source>
</evidence>
<keyword evidence="7 8" id="KW-0503">Monooxygenase</keyword>
<comment type="caution">
    <text evidence="10">The sequence shown here is derived from an EMBL/GenBank/DDBJ whole genome shotgun (WGS) entry which is preliminary data.</text>
</comment>
<gene>
    <name evidence="10" type="ORF">TKK_019190</name>
</gene>
<dbReference type="Gene3D" id="3.50.50.60">
    <property type="entry name" value="FAD/NAD(P)-binding domain"/>
    <property type="match status" value="2"/>
</dbReference>
<evidence type="ECO:0000256" key="6">
    <source>
        <dbReference type="ARBA" id="ARBA00023002"/>
    </source>
</evidence>
<comment type="similarity">
    <text evidence="2 8">Belongs to the FMO family.</text>
</comment>
<evidence type="ECO:0000256" key="8">
    <source>
        <dbReference type="RuleBase" id="RU361177"/>
    </source>
</evidence>
<dbReference type="InterPro" id="IPR000960">
    <property type="entry name" value="Flavin_mOase"/>
</dbReference>
<evidence type="ECO:0000256" key="2">
    <source>
        <dbReference type="ARBA" id="ARBA00009183"/>
    </source>
</evidence>
<dbReference type="InterPro" id="IPR036188">
    <property type="entry name" value="FAD/NAD-bd_sf"/>
</dbReference>
<evidence type="ECO:0000256" key="4">
    <source>
        <dbReference type="ARBA" id="ARBA00022827"/>
    </source>
</evidence>
<organism evidence="10 11">
    <name type="scientific">Trichogramma kaykai</name>
    <dbReference type="NCBI Taxonomy" id="54128"/>
    <lineage>
        <taxon>Eukaryota</taxon>
        <taxon>Metazoa</taxon>
        <taxon>Ecdysozoa</taxon>
        <taxon>Arthropoda</taxon>
        <taxon>Hexapoda</taxon>
        <taxon>Insecta</taxon>
        <taxon>Pterygota</taxon>
        <taxon>Neoptera</taxon>
        <taxon>Endopterygota</taxon>
        <taxon>Hymenoptera</taxon>
        <taxon>Apocrita</taxon>
        <taxon>Proctotrupomorpha</taxon>
        <taxon>Chalcidoidea</taxon>
        <taxon>Trichogrammatidae</taxon>
        <taxon>Trichogramma</taxon>
    </lineage>
</organism>